<evidence type="ECO:0000259" key="2">
    <source>
        <dbReference type="Pfam" id="PF13386"/>
    </source>
</evidence>
<sequence>MDSINFISIITIAFLGSFGHCIGMCGGIVVAYSSTKIDQKWSKTKQSIAHLLYSFGRIFTYVLLGAMFGFLGGVATFNNLTNGLLLIFAGTFMILAGLSLSGKIKFLTLFEHSFANNSWYSKAFREILQAKNSLWSFFVLGMLNGLLPCGLVYFFAITAASTASAFYGALVMLVFGLSTIPALFSLGFFVGLYKNGKLRNIMIRLAAVAVILFGFYTLRDGYYYIKYPQKTIYQCCEFDPDKIDKEKK</sequence>
<keyword evidence="1" id="KW-1133">Transmembrane helix</keyword>
<reference evidence="3" key="1">
    <citation type="submission" date="2016-10" db="EMBL/GenBank/DDBJ databases">
        <authorList>
            <person name="de Groot N.N."/>
        </authorList>
    </citation>
    <scope>NUCLEOTIDE SEQUENCE</scope>
</reference>
<feature type="transmembrane region" description="Helical" evidence="1">
    <location>
        <begin position="134"/>
        <end position="159"/>
    </location>
</feature>
<evidence type="ECO:0000313" key="3">
    <source>
        <dbReference type="EMBL" id="SFV75814.1"/>
    </source>
</evidence>
<feature type="transmembrane region" description="Helical" evidence="1">
    <location>
        <begin position="165"/>
        <end position="189"/>
    </location>
</feature>
<dbReference type="PANTHER" id="PTHR42208">
    <property type="entry name" value="HEAVY METAL TRANSPORTER-RELATED"/>
    <property type="match status" value="1"/>
</dbReference>
<dbReference type="Pfam" id="PF13386">
    <property type="entry name" value="DsbD_2"/>
    <property type="match status" value="1"/>
</dbReference>
<evidence type="ECO:0000256" key="1">
    <source>
        <dbReference type="SAM" id="Phobius"/>
    </source>
</evidence>
<organism evidence="3">
    <name type="scientific">hydrothermal vent metagenome</name>
    <dbReference type="NCBI Taxonomy" id="652676"/>
    <lineage>
        <taxon>unclassified sequences</taxon>
        <taxon>metagenomes</taxon>
        <taxon>ecological metagenomes</taxon>
    </lineage>
</organism>
<keyword evidence="1" id="KW-0812">Transmembrane</keyword>
<proteinExistence type="predicted"/>
<protein>
    <submittedName>
        <fullName evidence="3">Heavy-metal-associated domain (N-terminus) and membrane-bounded cytochrome biogenesis cycZ-like domain, possible membrane copper tolerance protein</fullName>
    </submittedName>
</protein>
<dbReference type="InterPro" id="IPR039447">
    <property type="entry name" value="UreH-like_TM_dom"/>
</dbReference>
<dbReference type="AlphaFoldDB" id="A0A1W1D5B9"/>
<dbReference type="PANTHER" id="PTHR42208:SF1">
    <property type="entry name" value="HEAVY METAL TRANSPORTER"/>
    <property type="match status" value="1"/>
</dbReference>
<gene>
    <name evidence="3" type="ORF">MNB_SM-3-1349</name>
</gene>
<name>A0A1W1D5B9_9ZZZZ</name>
<feature type="transmembrane region" description="Helical" evidence="1">
    <location>
        <begin position="6"/>
        <end position="30"/>
    </location>
</feature>
<feature type="transmembrane region" description="Helical" evidence="1">
    <location>
        <begin position="51"/>
        <end position="71"/>
    </location>
</feature>
<feature type="transmembrane region" description="Helical" evidence="1">
    <location>
        <begin position="201"/>
        <end position="218"/>
    </location>
</feature>
<feature type="transmembrane region" description="Helical" evidence="1">
    <location>
        <begin position="83"/>
        <end position="100"/>
    </location>
</feature>
<accession>A0A1W1D5B9</accession>
<feature type="domain" description="Urease accessory protein UreH-like transmembrane" evidence="2">
    <location>
        <begin position="9"/>
        <end position="216"/>
    </location>
</feature>
<dbReference type="EMBL" id="FPHP01000046">
    <property type="protein sequence ID" value="SFV75814.1"/>
    <property type="molecule type" value="Genomic_DNA"/>
</dbReference>
<keyword evidence="1" id="KW-0472">Membrane</keyword>